<dbReference type="GO" id="GO:0005507">
    <property type="term" value="F:copper ion binding"/>
    <property type="evidence" value="ECO:0007669"/>
    <property type="project" value="TreeGrafter"/>
</dbReference>
<dbReference type="Proteomes" id="UP000199181">
    <property type="component" value="Unassembled WGS sequence"/>
</dbReference>
<evidence type="ECO:0000313" key="2">
    <source>
        <dbReference type="EMBL" id="SEU37019.1"/>
    </source>
</evidence>
<dbReference type="SUPFAM" id="SSF54913">
    <property type="entry name" value="GlnB-like"/>
    <property type="match status" value="1"/>
</dbReference>
<protein>
    <submittedName>
        <fullName evidence="2">Divalent cation tolerance protein</fullName>
    </submittedName>
</protein>
<evidence type="ECO:0000256" key="1">
    <source>
        <dbReference type="ARBA" id="ARBA00010169"/>
    </source>
</evidence>
<dbReference type="Gene3D" id="3.30.70.120">
    <property type="match status" value="1"/>
</dbReference>
<dbReference type="InterPro" id="IPR011322">
    <property type="entry name" value="N-reg_PII-like_a/b"/>
</dbReference>
<dbReference type="RefSeq" id="WP_093525673.1">
    <property type="nucleotide sequence ID" value="NZ_FOIJ01000023.1"/>
</dbReference>
<accession>A0A1I0LA76</accession>
<proteinExistence type="inferred from homology"/>
<dbReference type="PANTHER" id="PTHR23419:SF8">
    <property type="entry name" value="FI09726P"/>
    <property type="match status" value="1"/>
</dbReference>
<dbReference type="EMBL" id="FOIJ01000023">
    <property type="protein sequence ID" value="SEU37019.1"/>
    <property type="molecule type" value="Genomic_DNA"/>
</dbReference>
<organism evidence="2 3">
    <name type="scientific">Stigmatella erecta</name>
    <dbReference type="NCBI Taxonomy" id="83460"/>
    <lineage>
        <taxon>Bacteria</taxon>
        <taxon>Pseudomonadati</taxon>
        <taxon>Myxococcota</taxon>
        <taxon>Myxococcia</taxon>
        <taxon>Myxococcales</taxon>
        <taxon>Cystobacterineae</taxon>
        <taxon>Archangiaceae</taxon>
        <taxon>Stigmatella</taxon>
    </lineage>
</organism>
<dbReference type="PANTHER" id="PTHR23419">
    <property type="entry name" value="DIVALENT CATION TOLERANCE CUTA-RELATED"/>
    <property type="match status" value="1"/>
</dbReference>
<dbReference type="Pfam" id="PF03091">
    <property type="entry name" value="CutA1"/>
    <property type="match status" value="1"/>
</dbReference>
<sequence length="112" mass="12476">MTEVILVLVTCPNPEVAGTIARQLVEEELVACGNILPTVRSIYRWQGQVLDEPESLLILKTRPELFEPVRQRLLALHPYEVPEVLSLRPEAGHRAYLDWVLHSTKAPGAGGT</sequence>
<keyword evidence="3" id="KW-1185">Reference proteome</keyword>
<dbReference type="InterPro" id="IPR015867">
    <property type="entry name" value="N-reg_PII/ATP_PRibTrfase_C"/>
</dbReference>
<evidence type="ECO:0000313" key="3">
    <source>
        <dbReference type="Proteomes" id="UP000199181"/>
    </source>
</evidence>
<dbReference type="AlphaFoldDB" id="A0A1I0LA76"/>
<comment type="similarity">
    <text evidence="1">Belongs to the CutA family.</text>
</comment>
<gene>
    <name evidence="2" type="ORF">SAMN05443639_12339</name>
</gene>
<name>A0A1I0LA76_9BACT</name>
<dbReference type="GO" id="GO:0010038">
    <property type="term" value="P:response to metal ion"/>
    <property type="evidence" value="ECO:0007669"/>
    <property type="project" value="InterPro"/>
</dbReference>
<reference evidence="3" key="1">
    <citation type="submission" date="2016-10" db="EMBL/GenBank/DDBJ databases">
        <authorList>
            <person name="Varghese N."/>
            <person name="Submissions S."/>
        </authorList>
    </citation>
    <scope>NUCLEOTIDE SEQUENCE [LARGE SCALE GENOMIC DNA]</scope>
    <source>
        <strain evidence="3">DSM 16858</strain>
    </source>
</reference>
<dbReference type="InterPro" id="IPR004323">
    <property type="entry name" value="Ion_tolerance_CutA"/>
</dbReference>